<protein>
    <submittedName>
        <fullName evidence="2">Uncharacterized protein</fullName>
    </submittedName>
</protein>
<accession>A0A7S4RY27</accession>
<feature type="region of interest" description="Disordered" evidence="1">
    <location>
        <begin position="207"/>
        <end position="255"/>
    </location>
</feature>
<dbReference type="AlphaFoldDB" id="A0A7S4RY27"/>
<organism evidence="2">
    <name type="scientific">Alexandrium monilatum</name>
    <dbReference type="NCBI Taxonomy" id="311494"/>
    <lineage>
        <taxon>Eukaryota</taxon>
        <taxon>Sar</taxon>
        <taxon>Alveolata</taxon>
        <taxon>Dinophyceae</taxon>
        <taxon>Gonyaulacales</taxon>
        <taxon>Pyrocystaceae</taxon>
        <taxon>Alexandrium</taxon>
    </lineage>
</organism>
<feature type="compositionally biased region" description="Polar residues" evidence="1">
    <location>
        <begin position="231"/>
        <end position="247"/>
    </location>
</feature>
<name>A0A7S4RY27_9DINO</name>
<feature type="region of interest" description="Disordered" evidence="1">
    <location>
        <begin position="55"/>
        <end position="143"/>
    </location>
</feature>
<reference evidence="2" key="1">
    <citation type="submission" date="2021-01" db="EMBL/GenBank/DDBJ databases">
        <authorList>
            <person name="Corre E."/>
            <person name="Pelletier E."/>
            <person name="Niang G."/>
            <person name="Scheremetjew M."/>
            <person name="Finn R."/>
            <person name="Kale V."/>
            <person name="Holt S."/>
            <person name="Cochrane G."/>
            <person name="Meng A."/>
            <person name="Brown T."/>
            <person name="Cohen L."/>
        </authorList>
    </citation>
    <scope>NUCLEOTIDE SEQUENCE</scope>
    <source>
        <strain evidence="2">CCMP3105</strain>
    </source>
</reference>
<feature type="region of interest" description="Disordered" evidence="1">
    <location>
        <begin position="450"/>
        <end position="480"/>
    </location>
</feature>
<dbReference type="EMBL" id="HBNR01059872">
    <property type="protein sequence ID" value="CAE4628461.1"/>
    <property type="molecule type" value="Transcribed_RNA"/>
</dbReference>
<gene>
    <name evidence="2" type="ORF">AMON00008_LOCUS42124</name>
</gene>
<feature type="compositionally biased region" description="Low complexity" evidence="1">
    <location>
        <begin position="111"/>
        <end position="131"/>
    </location>
</feature>
<feature type="compositionally biased region" description="Gly residues" evidence="1">
    <location>
        <begin position="469"/>
        <end position="479"/>
    </location>
</feature>
<evidence type="ECO:0000256" key="1">
    <source>
        <dbReference type="SAM" id="MobiDB-lite"/>
    </source>
</evidence>
<proteinExistence type="predicted"/>
<sequence>MEVLRPSPNAEFLIAHVFEKAGPARGPLFVPLLRQWAKEGREVHGKRFSVGEVEEAIERSSASRKPDAAKDALPLPPAPRGRGRLEARVPTPARSAAQQARAPGSGGASPGTGSAAAGLATTPPADAASTPRKPAPTLRKPPSAGEILQHAASSGNLGQDAQPAAASTDAAEEKVSLCLRGTRMDVRANPPRLSAAVKRAAAAASAVVDVSEDEHCGPPGEPAKKRRRQQDASAPQESSLGSSSHLQVEQAAGGAEDSEMEIIEFGTFGVPRLLRSAAVPQQTLRISAGRAAAAAGIHPYADVGDLFLEFVYQDLPDLLLRDANLAGVEIVSPAAERAKLMAKSGEMEALEAALHSAAAAAWVEGARDAQRAVGRATAAAEQAGRLTTEEAGELRRMLELEIILEFGARHEDAAIDVYSQQVGQPVYGQQRRVSLALPAAGPAEALQRALPPLRAEPLPRQEPAEQKGGEAGGARGASSGGPDAYFRLTGFVDGLVDLPREHPGGVGSGHATETLVVEVKHRIGSIKTPPNLYDIVQLCSYCRVYGLSHGHLVQCLREESATQPFGTPVGKLHITKLDFSEGSPDRKGWDHHVLPALYAVAAAVYAARSDEMTRLRLLVAATPEERTALVGSLCPHLER</sequence>
<feature type="compositionally biased region" description="Basic and acidic residues" evidence="1">
    <location>
        <begin position="457"/>
        <end position="468"/>
    </location>
</feature>
<feature type="compositionally biased region" description="Low complexity" evidence="1">
    <location>
        <begin position="88"/>
        <end position="103"/>
    </location>
</feature>
<evidence type="ECO:0000313" key="2">
    <source>
        <dbReference type="EMBL" id="CAE4628461.1"/>
    </source>
</evidence>